<organism evidence="1 2">
    <name type="scientific">Trichonephila clavipes</name>
    <name type="common">Golden silk orbweaver</name>
    <name type="synonym">Nephila clavipes</name>
    <dbReference type="NCBI Taxonomy" id="2585209"/>
    <lineage>
        <taxon>Eukaryota</taxon>
        <taxon>Metazoa</taxon>
        <taxon>Ecdysozoa</taxon>
        <taxon>Arthropoda</taxon>
        <taxon>Chelicerata</taxon>
        <taxon>Arachnida</taxon>
        <taxon>Araneae</taxon>
        <taxon>Araneomorphae</taxon>
        <taxon>Entelegynae</taxon>
        <taxon>Araneoidea</taxon>
        <taxon>Nephilidae</taxon>
        <taxon>Trichonephila</taxon>
    </lineage>
</organism>
<reference evidence="1" key="1">
    <citation type="submission" date="2020-08" db="EMBL/GenBank/DDBJ databases">
        <title>Multicomponent nature underlies the extraordinary mechanical properties of spider dragline silk.</title>
        <authorList>
            <person name="Kono N."/>
            <person name="Nakamura H."/>
            <person name="Mori M."/>
            <person name="Yoshida Y."/>
            <person name="Ohtoshi R."/>
            <person name="Malay A.D."/>
            <person name="Moran D.A.P."/>
            <person name="Tomita M."/>
            <person name="Numata K."/>
            <person name="Arakawa K."/>
        </authorList>
    </citation>
    <scope>NUCLEOTIDE SEQUENCE</scope>
</reference>
<keyword evidence="1" id="KW-0808">Transferase</keyword>
<protein>
    <submittedName>
        <fullName evidence="1">Putative RNA-directed DNA polymerase from transposon X-element</fullName>
    </submittedName>
</protein>
<keyword evidence="1" id="KW-0548">Nucleotidyltransferase</keyword>
<proteinExistence type="predicted"/>
<keyword evidence="1" id="KW-0695">RNA-directed DNA polymerase</keyword>
<dbReference type="Proteomes" id="UP000887159">
    <property type="component" value="Unassembled WGS sequence"/>
</dbReference>
<comment type="caution">
    <text evidence="1">The sequence shown here is derived from an EMBL/GenBank/DDBJ whole genome shotgun (WGS) entry which is preliminary data.</text>
</comment>
<dbReference type="EMBL" id="BMAU01021201">
    <property type="protein sequence ID" value="GFX98061.1"/>
    <property type="molecule type" value="Genomic_DNA"/>
</dbReference>
<dbReference type="AlphaFoldDB" id="A0A8X6RV39"/>
<gene>
    <name evidence="1" type="primary">X-elementORF2_778</name>
    <name evidence="1" type="ORF">TNCV_4907101</name>
</gene>
<sequence>MTELKKALLQAHNTSPGPDGITYTILRHLHPNSLANILFLFNRVWKEHCFPSSWREAIVIPILKPGKVATDPLSYRPIALTSCFCKTFERMVNTRLVYVLEKEKCISSLQSGFRKGRSTLDNLVFRIPNQGCLC</sequence>
<keyword evidence="2" id="KW-1185">Reference proteome</keyword>
<accession>A0A8X6RV39</accession>
<dbReference type="PANTHER" id="PTHR19446">
    <property type="entry name" value="REVERSE TRANSCRIPTASES"/>
    <property type="match status" value="1"/>
</dbReference>
<evidence type="ECO:0000313" key="2">
    <source>
        <dbReference type="Proteomes" id="UP000887159"/>
    </source>
</evidence>
<name>A0A8X6RV39_TRICX</name>
<evidence type="ECO:0000313" key="1">
    <source>
        <dbReference type="EMBL" id="GFX98061.1"/>
    </source>
</evidence>
<dbReference type="GO" id="GO:0003964">
    <property type="term" value="F:RNA-directed DNA polymerase activity"/>
    <property type="evidence" value="ECO:0007669"/>
    <property type="project" value="UniProtKB-KW"/>
</dbReference>